<keyword evidence="11" id="KW-1185">Reference proteome</keyword>
<dbReference type="InterPro" id="IPR051543">
    <property type="entry name" value="Serine_Peptidase_S9A"/>
</dbReference>
<feature type="compositionally biased region" description="Basic and acidic residues" evidence="7">
    <location>
        <begin position="8"/>
        <end position="20"/>
    </location>
</feature>
<dbReference type="PANTHER" id="PTHR11757:SF19">
    <property type="entry name" value="PROLYL ENDOPEPTIDASE-LIKE"/>
    <property type="match status" value="1"/>
</dbReference>
<keyword evidence="4" id="KW-0720">Serine protease</keyword>
<comment type="caution">
    <text evidence="10">The sequence shown here is derived from an EMBL/GenBank/DDBJ whole genome shotgun (WGS) entry which is preliminary data.</text>
</comment>
<feature type="domain" description="Peptidase S9A N-terminal" evidence="9">
    <location>
        <begin position="7"/>
        <end position="406"/>
    </location>
</feature>
<evidence type="ECO:0000256" key="3">
    <source>
        <dbReference type="ARBA" id="ARBA00022801"/>
    </source>
</evidence>
<accession>A0A2U2B5G1</accession>
<dbReference type="FunFam" id="3.40.50.1820:FF:000005">
    <property type="entry name" value="Prolyl endopeptidase"/>
    <property type="match status" value="1"/>
</dbReference>
<evidence type="ECO:0000259" key="9">
    <source>
        <dbReference type="Pfam" id="PF02897"/>
    </source>
</evidence>
<comment type="function">
    <text evidence="5">Cleaves peptide bonds on the C-terminal side of prolyl residues within peptides that are up to approximately 30 amino acids long. Has an absolute requirement for an X-Pro bond in the trans configuration immediately preceding the Pro-Y scissible bond.</text>
</comment>
<comment type="similarity">
    <text evidence="1">Belongs to the peptidase S9A family.</text>
</comment>
<feature type="domain" description="Peptidase S9 prolyl oligopeptidase catalytic" evidence="8">
    <location>
        <begin position="465"/>
        <end position="677"/>
    </location>
</feature>
<dbReference type="InterPro" id="IPR001375">
    <property type="entry name" value="Peptidase_S9_cat"/>
</dbReference>
<dbReference type="InterPro" id="IPR029058">
    <property type="entry name" value="AB_hydrolase_fold"/>
</dbReference>
<evidence type="ECO:0000256" key="5">
    <source>
        <dbReference type="ARBA" id="ARBA00060121"/>
    </source>
</evidence>
<evidence type="ECO:0000259" key="8">
    <source>
        <dbReference type="Pfam" id="PF00326"/>
    </source>
</evidence>
<dbReference type="Gene3D" id="3.40.50.1820">
    <property type="entry name" value="alpha/beta hydrolase"/>
    <property type="match status" value="1"/>
</dbReference>
<feature type="region of interest" description="Disordered" evidence="7">
    <location>
        <begin position="1"/>
        <end position="20"/>
    </location>
</feature>
<evidence type="ECO:0000313" key="11">
    <source>
        <dbReference type="Proteomes" id="UP000244956"/>
    </source>
</evidence>
<dbReference type="Gene3D" id="2.130.10.120">
    <property type="entry name" value="Prolyl oligopeptidase, N-terminal domain"/>
    <property type="match status" value="1"/>
</dbReference>
<dbReference type="Proteomes" id="UP000244956">
    <property type="component" value="Unassembled WGS sequence"/>
</dbReference>
<protein>
    <recommendedName>
        <fullName evidence="6">Proline-specific endopeptidase</fullName>
    </recommendedName>
</protein>
<dbReference type="AlphaFoldDB" id="A0A2U2B5G1"/>
<dbReference type="InterPro" id="IPR023302">
    <property type="entry name" value="Pept_S9A_N"/>
</dbReference>
<evidence type="ECO:0000256" key="1">
    <source>
        <dbReference type="ARBA" id="ARBA00005228"/>
    </source>
</evidence>
<dbReference type="SUPFAM" id="SSF53474">
    <property type="entry name" value="alpha/beta-Hydrolases"/>
    <property type="match status" value="1"/>
</dbReference>
<dbReference type="InterPro" id="IPR002470">
    <property type="entry name" value="Peptidase_S9A"/>
</dbReference>
<evidence type="ECO:0000313" key="10">
    <source>
        <dbReference type="EMBL" id="PWD98282.1"/>
    </source>
</evidence>
<dbReference type="GO" id="GO:0004252">
    <property type="term" value="F:serine-type endopeptidase activity"/>
    <property type="evidence" value="ECO:0007669"/>
    <property type="project" value="InterPro"/>
</dbReference>
<dbReference type="GO" id="GO:0006508">
    <property type="term" value="P:proteolysis"/>
    <property type="evidence" value="ECO:0007669"/>
    <property type="project" value="UniProtKB-KW"/>
</dbReference>
<evidence type="ECO:0000256" key="6">
    <source>
        <dbReference type="ARBA" id="ARBA00081187"/>
    </source>
</evidence>
<keyword evidence="2" id="KW-0645">Protease</keyword>
<evidence type="ECO:0000256" key="2">
    <source>
        <dbReference type="ARBA" id="ARBA00022670"/>
    </source>
</evidence>
<dbReference type="Pfam" id="PF02897">
    <property type="entry name" value="Peptidase_S9_N"/>
    <property type="match status" value="1"/>
</dbReference>
<dbReference type="PRINTS" id="PR00862">
    <property type="entry name" value="PROLIGOPTASE"/>
</dbReference>
<evidence type="ECO:0000256" key="7">
    <source>
        <dbReference type="SAM" id="MobiDB-lite"/>
    </source>
</evidence>
<organism evidence="10 11">
    <name type="scientific">Marinilabilia rubra</name>
    <dbReference type="NCBI Taxonomy" id="2162893"/>
    <lineage>
        <taxon>Bacteria</taxon>
        <taxon>Pseudomonadati</taxon>
        <taxon>Bacteroidota</taxon>
        <taxon>Bacteroidia</taxon>
        <taxon>Marinilabiliales</taxon>
        <taxon>Marinilabiliaceae</taxon>
        <taxon>Marinilabilia</taxon>
    </lineage>
</organism>
<proteinExistence type="inferred from homology"/>
<dbReference type="Pfam" id="PF00326">
    <property type="entry name" value="Peptidase_S9"/>
    <property type="match status" value="1"/>
</dbReference>
<reference evidence="10 11" key="1">
    <citation type="submission" date="2018-05" db="EMBL/GenBank/DDBJ databases">
        <title>Marinilabilia rubrum sp. nov., isolated from saltern sediment.</title>
        <authorList>
            <person name="Zhang R."/>
        </authorList>
    </citation>
    <scope>NUCLEOTIDE SEQUENCE [LARGE SCALE GENOMIC DNA]</scope>
    <source>
        <strain evidence="10 11">WTE16</strain>
    </source>
</reference>
<dbReference type="SUPFAM" id="SSF50993">
    <property type="entry name" value="Peptidase/esterase 'gauge' domain"/>
    <property type="match status" value="1"/>
</dbReference>
<keyword evidence="3 10" id="KW-0378">Hydrolase</keyword>
<gene>
    <name evidence="10" type="ORF">DDZ16_16595</name>
</gene>
<evidence type="ECO:0000256" key="4">
    <source>
        <dbReference type="ARBA" id="ARBA00022825"/>
    </source>
</evidence>
<dbReference type="EMBL" id="QEWP01000017">
    <property type="protein sequence ID" value="PWD98282.1"/>
    <property type="molecule type" value="Genomic_DNA"/>
</dbReference>
<dbReference type="PANTHER" id="PTHR11757">
    <property type="entry name" value="PROTEASE FAMILY S9A OLIGOPEPTIDASE"/>
    <property type="match status" value="1"/>
</dbReference>
<dbReference type="OrthoDB" id="9801421at2"/>
<name>A0A2U2B5G1_9BACT</name>
<sequence length="683" mass="78992">MDTPQPPDAKKIPKELTEHGETRTDPYYWLRKRENPEVIEYLEAENEYTKAVMKDTEELQDTLYEEIVSRIKQDDSTVPYKDNGYYYYVRYESDGEYPVYCRKKDNLDAEEEVLLDGNKMAQGYDYFQIGSMSISPDNNMMAYSIDTVSRRKYTIYFKNLTTGEILPNTLSNTMGSCSWAADNQTVFYTVKNPETLRAERILKHRTDQTQSQDQEVFYEADETYNCYVHKSKSDKYIIISSQSTLSTEYRFLDAANPEGEFTIVQPREEELEYHISHFGDKFYILTNLEARNFRLMEVPVTIPGKQNWQEVIPHRTDVFLENIEIFNNYLVTEERKDGLTRIRIMPWDGGDEHYLNFGEEAYVAGISTNPEFDSQKLRYGYSSMTTPYSIIDYDMETHEKELKKEQEVLGPFNKDDYETIRVFATAGDGASIPVTLVYRKGIDPEGRNPLLLFGYGSYGNTIDPYFSSARLSLLDRGFVFAIAHIRGGQIFGRQWYEEGKMMKKKNTFTDFIDCANHLIDAKYTNPEQIYAMGGSAGGLLMGAVINMEPELFNGVIAAVPFVDVITTMLDESIPLTTGEYDEWGNPNIREHYDYILSYSPYDNVEPKEYPNLLVTTGLHDSQVQYWEPAKWVAKLRDVNQSDNLILLKTNMEAGHSGASGRFRRYRETALDYSFLLKLEGIME</sequence>